<accession>A0A7W7PNQ3</accession>
<dbReference type="InterPro" id="IPR035965">
    <property type="entry name" value="PAS-like_dom_sf"/>
</dbReference>
<evidence type="ECO:0000313" key="4">
    <source>
        <dbReference type="EMBL" id="MBB4896659.1"/>
    </source>
</evidence>
<feature type="region of interest" description="Disordered" evidence="2">
    <location>
        <begin position="1"/>
        <end position="28"/>
    </location>
</feature>
<dbReference type="NCBIfam" id="TIGR00229">
    <property type="entry name" value="sensory_box"/>
    <property type="match status" value="1"/>
</dbReference>
<dbReference type="PROSITE" id="PS50112">
    <property type="entry name" value="PAS"/>
    <property type="match status" value="1"/>
</dbReference>
<dbReference type="PANTHER" id="PTHR43156:SF2">
    <property type="entry name" value="STAGE II SPORULATION PROTEIN E"/>
    <property type="match status" value="1"/>
</dbReference>
<proteinExistence type="predicted"/>
<dbReference type="RefSeq" id="WP_184817484.1">
    <property type="nucleotide sequence ID" value="NZ_BMTK01000001.1"/>
</dbReference>
<dbReference type="Gene3D" id="3.30.565.10">
    <property type="entry name" value="Histidine kinase-like ATPase, C-terminal domain"/>
    <property type="match status" value="1"/>
</dbReference>
<dbReference type="SUPFAM" id="SSF55874">
    <property type="entry name" value="ATPase domain of HSP90 chaperone/DNA topoisomerase II/histidine kinase"/>
    <property type="match status" value="1"/>
</dbReference>
<dbReference type="Gene3D" id="3.30.450.40">
    <property type="match status" value="1"/>
</dbReference>
<evidence type="ECO:0000256" key="2">
    <source>
        <dbReference type="SAM" id="MobiDB-lite"/>
    </source>
</evidence>
<dbReference type="FunFam" id="3.60.40.10:FF:000031">
    <property type="entry name" value="PAS sensor protein"/>
    <property type="match status" value="1"/>
</dbReference>
<dbReference type="SUPFAM" id="SSF81606">
    <property type="entry name" value="PP2C-like"/>
    <property type="match status" value="1"/>
</dbReference>
<dbReference type="Gene3D" id="3.30.450.20">
    <property type="entry name" value="PAS domain"/>
    <property type="match status" value="2"/>
</dbReference>
<dbReference type="InterPro" id="IPR000014">
    <property type="entry name" value="PAS"/>
</dbReference>
<dbReference type="Pfam" id="PF00989">
    <property type="entry name" value="PAS"/>
    <property type="match status" value="1"/>
</dbReference>
<dbReference type="InterPro" id="IPR003594">
    <property type="entry name" value="HATPase_dom"/>
</dbReference>
<feature type="region of interest" description="Disordered" evidence="2">
    <location>
        <begin position="251"/>
        <end position="276"/>
    </location>
</feature>
<protein>
    <submittedName>
        <fullName evidence="4">PAS domain S-box-containing protein</fullName>
    </submittedName>
</protein>
<dbReference type="AlphaFoldDB" id="A0A7W7PNQ3"/>
<comment type="caution">
    <text evidence="4">The sequence shown here is derived from an EMBL/GenBank/DDBJ whole genome shotgun (WGS) entry which is preliminary data.</text>
</comment>
<sequence length="816" mass="87112">MERLSSPPGERRDETRDTGEPVRTATATIDERGFVTGWSEEARRLLGYAPAQVVGLPAARLLADDADDADEPARRAAGGQERLSGTVALRHHDGHPLRLGLLAHHRRRSDGTGEWLVVCAAADPAARASRDRGEALTEWAFSQVPCVLAVFGTDGRLERANAAMEDVLSVPESRMVGLRLPEIAPGPANEETEERMRLVADTGEPQRAEPRLRPAGAGAEHGRPVTLAPLKDPEGRVRAVCLVAHHEVRERLTQERTLPPGAAGSRTGTAGDTPRTAQELADAAVPRLADFAAVDLLEGVHRVEDPPLPPSEPVTARRVAVRSVREDGPGPSSARTETVTYPALSPPVRCLTRGRGALYGTADADLVQWARQDPAAAWIGREGAHAVLVVPMRAHGTVIGMAFFGRHRRPEPFGPDDLLLAEKLTAQAAVGIHETRRQSRARTTTMTLQSSLLPQTLPDQAALEVASRYLPAATSAGMGGDWFDVIPLSGARVALVVGDVVGHGIRASATMGRLRTAVRTLADVDLPPDELLTHLDDLVLHLSAEEGGGKSAPETAGGIGTTCLYAVYDPVSRHCTLARAGHPPPAVATPDGTVYFLDVPAGPPLGLGGLPFETFETELPEGSLLALYTDGLLQPRDHDIDEGLDKLFTALARPATHVETVCDRVLAAALTHPPDDDVALLVASTRALHADRVAVWDLGDDPAIVAEARRRATGQLSDWGLDDAALITELIVSELVTNAIRYGLPPIQLRLIHGDNVLISEVFDSSNTAPHLRRARLFDEGGRGLLLVAQLAQRWGTRHGPVGKTIWAEQFLAVGV</sequence>
<reference evidence="4 5" key="1">
    <citation type="submission" date="2020-08" db="EMBL/GenBank/DDBJ databases">
        <title>Genomic Encyclopedia of Type Strains, Phase III (KMG-III): the genomes of soil and plant-associated and newly described type strains.</title>
        <authorList>
            <person name="Whitman W."/>
        </authorList>
    </citation>
    <scope>NUCLEOTIDE SEQUENCE [LARGE SCALE GENOMIC DNA]</scope>
    <source>
        <strain evidence="4 5">CECT 3273</strain>
    </source>
</reference>
<dbReference type="InterPro" id="IPR036457">
    <property type="entry name" value="PPM-type-like_dom_sf"/>
</dbReference>
<dbReference type="SMART" id="SM00331">
    <property type="entry name" value="PP2C_SIG"/>
    <property type="match status" value="1"/>
</dbReference>
<feature type="domain" description="PAS" evidence="3">
    <location>
        <begin position="11"/>
        <end position="55"/>
    </location>
</feature>
<dbReference type="Pfam" id="PF08448">
    <property type="entry name" value="PAS_4"/>
    <property type="match status" value="1"/>
</dbReference>
<dbReference type="Pfam" id="PF07228">
    <property type="entry name" value="SpoIIE"/>
    <property type="match status" value="1"/>
</dbReference>
<evidence type="ECO:0000313" key="5">
    <source>
        <dbReference type="Proteomes" id="UP000579523"/>
    </source>
</evidence>
<organism evidence="4 5">
    <name type="scientific">Streptomyces griseomycini</name>
    <dbReference type="NCBI Taxonomy" id="66895"/>
    <lineage>
        <taxon>Bacteria</taxon>
        <taxon>Bacillati</taxon>
        <taxon>Actinomycetota</taxon>
        <taxon>Actinomycetes</taxon>
        <taxon>Kitasatosporales</taxon>
        <taxon>Streptomycetaceae</taxon>
        <taxon>Streptomyces</taxon>
    </lineage>
</organism>
<gene>
    <name evidence="4" type="ORF">FHS37_000675</name>
</gene>
<dbReference type="GO" id="GO:0006355">
    <property type="term" value="P:regulation of DNA-templated transcription"/>
    <property type="evidence" value="ECO:0007669"/>
    <property type="project" value="InterPro"/>
</dbReference>
<dbReference type="InterPro" id="IPR013767">
    <property type="entry name" value="PAS_fold"/>
</dbReference>
<feature type="compositionally biased region" description="Basic and acidic residues" evidence="2">
    <location>
        <begin position="201"/>
        <end position="212"/>
    </location>
</feature>
<dbReference type="InterPro" id="IPR001932">
    <property type="entry name" value="PPM-type_phosphatase-like_dom"/>
</dbReference>
<dbReference type="InterPro" id="IPR052016">
    <property type="entry name" value="Bact_Sigma-Reg"/>
</dbReference>
<feature type="region of interest" description="Disordered" evidence="2">
    <location>
        <begin position="201"/>
        <end position="229"/>
    </location>
</feature>
<dbReference type="SUPFAM" id="SSF55781">
    <property type="entry name" value="GAF domain-like"/>
    <property type="match status" value="1"/>
</dbReference>
<evidence type="ECO:0000259" key="3">
    <source>
        <dbReference type="PROSITE" id="PS50112"/>
    </source>
</evidence>
<dbReference type="Gene3D" id="3.60.40.10">
    <property type="entry name" value="PPM-type phosphatase domain"/>
    <property type="match status" value="1"/>
</dbReference>
<dbReference type="InterPro" id="IPR003018">
    <property type="entry name" value="GAF"/>
</dbReference>
<dbReference type="CDD" id="cd16936">
    <property type="entry name" value="HATPase_RsbW-like"/>
    <property type="match status" value="1"/>
</dbReference>
<dbReference type="FunFam" id="3.30.565.10:FF:000028">
    <property type="entry name" value="PAS sensor protein"/>
    <property type="match status" value="1"/>
</dbReference>
<feature type="compositionally biased region" description="Basic and acidic residues" evidence="2">
    <location>
        <begin position="1"/>
        <end position="20"/>
    </location>
</feature>
<keyword evidence="5" id="KW-1185">Reference proteome</keyword>
<dbReference type="Pfam" id="PF13581">
    <property type="entry name" value="HATPase_c_2"/>
    <property type="match status" value="1"/>
</dbReference>
<dbReference type="Pfam" id="PF01590">
    <property type="entry name" value="GAF"/>
    <property type="match status" value="1"/>
</dbReference>
<dbReference type="EMBL" id="JACHJI010000001">
    <property type="protein sequence ID" value="MBB4896659.1"/>
    <property type="molecule type" value="Genomic_DNA"/>
</dbReference>
<dbReference type="Proteomes" id="UP000579523">
    <property type="component" value="Unassembled WGS sequence"/>
</dbReference>
<name>A0A7W7PNQ3_9ACTN</name>
<dbReference type="InterPro" id="IPR029016">
    <property type="entry name" value="GAF-like_dom_sf"/>
</dbReference>
<dbReference type="SUPFAM" id="SSF55785">
    <property type="entry name" value="PYP-like sensor domain (PAS domain)"/>
    <property type="match status" value="2"/>
</dbReference>
<dbReference type="GO" id="GO:0016791">
    <property type="term" value="F:phosphatase activity"/>
    <property type="evidence" value="ECO:0007669"/>
    <property type="project" value="TreeGrafter"/>
</dbReference>
<dbReference type="CDD" id="cd00130">
    <property type="entry name" value="PAS"/>
    <property type="match status" value="2"/>
</dbReference>
<dbReference type="InterPro" id="IPR013656">
    <property type="entry name" value="PAS_4"/>
</dbReference>
<dbReference type="InterPro" id="IPR036890">
    <property type="entry name" value="HATPase_C_sf"/>
</dbReference>
<dbReference type="PANTHER" id="PTHR43156">
    <property type="entry name" value="STAGE II SPORULATION PROTEIN E-RELATED"/>
    <property type="match status" value="1"/>
</dbReference>
<keyword evidence="1" id="KW-0378">Hydrolase</keyword>
<evidence type="ECO:0000256" key="1">
    <source>
        <dbReference type="ARBA" id="ARBA00022801"/>
    </source>
</evidence>
<dbReference type="SMART" id="SM00091">
    <property type="entry name" value="PAS"/>
    <property type="match status" value="2"/>
</dbReference>